<sequence>MEAAAITAPELTWPETWESNGVDRTPVIPSHEFYVAAGVPGRRHGKILLLPGGAAT</sequence>
<gene>
    <name evidence="1" type="ORF">P5G50_06930</name>
</gene>
<keyword evidence="2" id="KW-1185">Reference proteome</keyword>
<evidence type="ECO:0000313" key="2">
    <source>
        <dbReference type="Proteomes" id="UP001174208"/>
    </source>
</evidence>
<dbReference type="Proteomes" id="UP001174208">
    <property type="component" value="Unassembled WGS sequence"/>
</dbReference>
<dbReference type="EMBL" id="JAROCF010000001">
    <property type="protein sequence ID" value="MDN4614185.1"/>
    <property type="molecule type" value="Genomic_DNA"/>
</dbReference>
<protein>
    <recommendedName>
        <fullName evidence="3">Alpha/beta hydrolase</fullName>
    </recommendedName>
</protein>
<name>A0ABT8K9Q6_9MICO</name>
<evidence type="ECO:0000313" key="1">
    <source>
        <dbReference type="EMBL" id="MDN4614185.1"/>
    </source>
</evidence>
<organism evidence="1 2">
    <name type="scientific">Leifsonia williamsii</name>
    <dbReference type="NCBI Taxonomy" id="3035919"/>
    <lineage>
        <taxon>Bacteria</taxon>
        <taxon>Bacillati</taxon>
        <taxon>Actinomycetota</taxon>
        <taxon>Actinomycetes</taxon>
        <taxon>Micrococcales</taxon>
        <taxon>Microbacteriaceae</taxon>
        <taxon>Leifsonia</taxon>
    </lineage>
</organism>
<comment type="caution">
    <text evidence="1">The sequence shown here is derived from an EMBL/GenBank/DDBJ whole genome shotgun (WGS) entry which is preliminary data.</text>
</comment>
<evidence type="ECO:0008006" key="3">
    <source>
        <dbReference type="Google" id="ProtNLM"/>
    </source>
</evidence>
<accession>A0ABT8K9Q6</accession>
<reference evidence="1" key="1">
    <citation type="submission" date="2023-06" db="EMBL/GenBank/DDBJ databases">
        <title>MT1 and MT2 Draft Genomes of Novel Species.</title>
        <authorList>
            <person name="Venkateswaran K."/>
        </authorList>
    </citation>
    <scope>NUCLEOTIDE SEQUENCE</scope>
    <source>
        <strain evidence="1">F6_8S_P_1B</strain>
    </source>
</reference>
<proteinExistence type="predicted"/>
<dbReference type="RefSeq" id="WP_301212627.1">
    <property type="nucleotide sequence ID" value="NZ_JAROCF010000001.1"/>
</dbReference>